<reference evidence="2" key="1">
    <citation type="journal article" date="2019" name="bioRxiv">
        <title>Genome diversification in globally distributed novel marine Proteobacteria is linked to environmental adaptation.</title>
        <authorList>
            <person name="Zhou Z."/>
            <person name="Tran P.Q."/>
            <person name="Kieft K."/>
            <person name="Anantharaman K."/>
        </authorList>
    </citation>
    <scope>NUCLEOTIDE SEQUENCE [LARGE SCALE GENOMIC DNA]</scope>
</reference>
<gene>
    <name evidence="1" type="ORF">EYQ70_02535</name>
</gene>
<dbReference type="EMBL" id="DUCX01000038">
    <property type="protein sequence ID" value="HIF37271.1"/>
    <property type="molecule type" value="Genomic_DNA"/>
</dbReference>
<evidence type="ECO:0000313" key="1">
    <source>
        <dbReference type="EMBL" id="HIF37271.1"/>
    </source>
</evidence>
<proteinExistence type="predicted"/>
<dbReference type="Proteomes" id="UP000585802">
    <property type="component" value="Unassembled WGS sequence"/>
</dbReference>
<accession>A0A7J4GWG2</accession>
<evidence type="ECO:0000313" key="2">
    <source>
        <dbReference type="Proteomes" id="UP000585802"/>
    </source>
</evidence>
<name>A0A7J4GWG2_9ARCH</name>
<sequence length="202" mass="23348">MTEDTSPENLRKFLESDDPATVMMGLSMAKGTGVPEVLLLTILGLYMWDDDKSVRRAAKSIFKKCAPREIQTKVKENWKNTYLTRDWPASATPADFRSIKDFDILDDIINANKKAIDPLVDIYNAEKRQAILWALHQIVKKHNMDPEKFYEKIEGFCVCPRCDIWYNIYVWESPSDEGYCEVCIEQLEEKFGPESDYSINGM</sequence>
<comment type="caution">
    <text evidence="1">The sequence shown here is derived from an EMBL/GenBank/DDBJ whole genome shotgun (WGS) entry which is preliminary data.</text>
</comment>
<dbReference type="AlphaFoldDB" id="A0A7J4GWG2"/>
<organism evidence="1 2">
    <name type="scientific">Marine Group III euryarchaeote</name>
    <dbReference type="NCBI Taxonomy" id="2173149"/>
    <lineage>
        <taxon>Archaea</taxon>
        <taxon>Methanobacteriati</taxon>
        <taxon>Thermoplasmatota</taxon>
        <taxon>Thermoplasmata</taxon>
        <taxon>Candidatus Thermoprofundales</taxon>
    </lineage>
</organism>
<protein>
    <submittedName>
        <fullName evidence="1">Uncharacterized protein</fullName>
    </submittedName>
</protein>